<dbReference type="AlphaFoldDB" id="A0A7J6VAJ5"/>
<feature type="non-terminal residue" evidence="2">
    <location>
        <position position="130"/>
    </location>
</feature>
<dbReference type="Pfam" id="PF26138">
    <property type="entry name" value="DUF8040"/>
    <property type="match status" value="1"/>
</dbReference>
<dbReference type="PANTHER" id="PTHR22930:SF251">
    <property type="entry name" value="DDE TNP4 DOMAIN-CONTAINING PROTEIN"/>
    <property type="match status" value="1"/>
</dbReference>
<dbReference type="GO" id="GO:0016301">
    <property type="term" value="F:kinase activity"/>
    <property type="evidence" value="ECO:0007669"/>
    <property type="project" value="UniProtKB-KW"/>
</dbReference>
<keyword evidence="3" id="KW-1185">Reference proteome</keyword>
<dbReference type="EMBL" id="JABWDY010035936">
    <property type="protein sequence ID" value="KAF5181631.1"/>
    <property type="molecule type" value="Genomic_DNA"/>
</dbReference>
<evidence type="ECO:0000259" key="1">
    <source>
        <dbReference type="Pfam" id="PF26138"/>
    </source>
</evidence>
<name>A0A7J6VAJ5_THATH</name>
<reference evidence="2 3" key="1">
    <citation type="submission" date="2020-06" db="EMBL/GenBank/DDBJ databases">
        <title>Transcriptomic and genomic resources for Thalictrum thalictroides and T. hernandezii: Facilitating candidate gene discovery in an emerging model plant lineage.</title>
        <authorList>
            <person name="Arias T."/>
            <person name="Riano-Pachon D.M."/>
            <person name="Di Stilio V.S."/>
        </authorList>
    </citation>
    <scope>NUCLEOTIDE SEQUENCE [LARGE SCALE GENOMIC DNA]</scope>
    <source>
        <strain evidence="3">cv. WT478/WT964</strain>
        <tissue evidence="2">Leaves</tissue>
    </source>
</reference>
<sequence>MTDSSDTSSDKSDDEWELAELVVCEAIMVYKNRFNKRPYRTDPLSGKQYVNNVFEGHEDRSLDVFRMRSNVLFDLCDALRERKLLHNTRYVSVEEQVSIFLYIVGKNDSNRTVADRFQHSGETISRHFRN</sequence>
<evidence type="ECO:0000313" key="2">
    <source>
        <dbReference type="EMBL" id="KAF5181631.1"/>
    </source>
</evidence>
<feature type="domain" description="DUF8040" evidence="1">
    <location>
        <begin position="43"/>
        <end position="129"/>
    </location>
</feature>
<dbReference type="InterPro" id="IPR045249">
    <property type="entry name" value="HARBI1-like"/>
</dbReference>
<dbReference type="Proteomes" id="UP000554482">
    <property type="component" value="Unassembled WGS sequence"/>
</dbReference>
<proteinExistence type="predicted"/>
<gene>
    <name evidence="2" type="ORF">FRX31_028783</name>
</gene>
<comment type="caution">
    <text evidence="2">The sequence shown here is derived from an EMBL/GenBank/DDBJ whole genome shotgun (WGS) entry which is preliminary data.</text>
</comment>
<dbReference type="OrthoDB" id="1681765at2759"/>
<protein>
    <submittedName>
        <fullName evidence="2">CAI-1 autoinducer sensor kinase/phosphatase cqsS isoform</fullName>
    </submittedName>
</protein>
<keyword evidence="2" id="KW-0418">Kinase</keyword>
<dbReference type="InterPro" id="IPR058353">
    <property type="entry name" value="DUF8040"/>
</dbReference>
<dbReference type="PANTHER" id="PTHR22930">
    <property type="match status" value="1"/>
</dbReference>
<accession>A0A7J6VAJ5</accession>
<evidence type="ECO:0000313" key="3">
    <source>
        <dbReference type="Proteomes" id="UP000554482"/>
    </source>
</evidence>
<organism evidence="2 3">
    <name type="scientific">Thalictrum thalictroides</name>
    <name type="common">Rue-anemone</name>
    <name type="synonym">Anemone thalictroides</name>
    <dbReference type="NCBI Taxonomy" id="46969"/>
    <lineage>
        <taxon>Eukaryota</taxon>
        <taxon>Viridiplantae</taxon>
        <taxon>Streptophyta</taxon>
        <taxon>Embryophyta</taxon>
        <taxon>Tracheophyta</taxon>
        <taxon>Spermatophyta</taxon>
        <taxon>Magnoliopsida</taxon>
        <taxon>Ranunculales</taxon>
        <taxon>Ranunculaceae</taxon>
        <taxon>Thalictroideae</taxon>
        <taxon>Thalictrum</taxon>
    </lineage>
</organism>
<keyword evidence="2" id="KW-0808">Transferase</keyword>